<evidence type="ECO:0000313" key="2">
    <source>
        <dbReference type="Proteomes" id="UP000593560"/>
    </source>
</evidence>
<evidence type="ECO:0000313" key="1">
    <source>
        <dbReference type="EMBL" id="MBA0815126.1"/>
    </source>
</evidence>
<accession>A0A7J9HZ30</accession>
<reference evidence="1 2" key="1">
    <citation type="journal article" date="2019" name="Genome Biol. Evol.">
        <title>Insights into the evolution of the New World diploid cottons (Gossypium, subgenus Houzingenia) based on genome sequencing.</title>
        <authorList>
            <person name="Grover C.E."/>
            <person name="Arick M.A. 2nd"/>
            <person name="Thrash A."/>
            <person name="Conover J.L."/>
            <person name="Sanders W.S."/>
            <person name="Peterson D.G."/>
            <person name="Frelichowski J.E."/>
            <person name="Scheffler J.A."/>
            <person name="Scheffler B.E."/>
            <person name="Wendel J.F."/>
        </authorList>
    </citation>
    <scope>NUCLEOTIDE SEQUENCE [LARGE SCALE GENOMIC DNA]</scope>
    <source>
        <strain evidence="1">0</strain>
        <tissue evidence="1">Leaf</tissue>
    </source>
</reference>
<organism evidence="1 2">
    <name type="scientific">Gossypium harknessii</name>
    <dbReference type="NCBI Taxonomy" id="34285"/>
    <lineage>
        <taxon>Eukaryota</taxon>
        <taxon>Viridiplantae</taxon>
        <taxon>Streptophyta</taxon>
        <taxon>Embryophyta</taxon>
        <taxon>Tracheophyta</taxon>
        <taxon>Spermatophyta</taxon>
        <taxon>Magnoliopsida</taxon>
        <taxon>eudicotyledons</taxon>
        <taxon>Gunneridae</taxon>
        <taxon>Pentapetalae</taxon>
        <taxon>rosids</taxon>
        <taxon>malvids</taxon>
        <taxon>Malvales</taxon>
        <taxon>Malvaceae</taxon>
        <taxon>Malvoideae</taxon>
        <taxon>Gossypium</taxon>
    </lineage>
</organism>
<dbReference type="Proteomes" id="UP000593560">
    <property type="component" value="Unassembled WGS sequence"/>
</dbReference>
<keyword evidence="2" id="KW-1185">Reference proteome</keyword>
<protein>
    <submittedName>
        <fullName evidence="1">Uncharacterized protein</fullName>
    </submittedName>
</protein>
<dbReference type="EMBL" id="JABFAD010000012">
    <property type="protein sequence ID" value="MBA0815126.1"/>
    <property type="molecule type" value="Genomic_DNA"/>
</dbReference>
<gene>
    <name evidence="1" type="ORF">Gohar_020896</name>
</gene>
<name>A0A7J9HZ30_9ROSI</name>
<proteinExistence type="predicted"/>
<feature type="non-terminal residue" evidence="1">
    <location>
        <position position="43"/>
    </location>
</feature>
<comment type="caution">
    <text evidence="1">The sequence shown here is derived from an EMBL/GenBank/DDBJ whole genome shotgun (WGS) entry which is preliminary data.</text>
</comment>
<dbReference type="AlphaFoldDB" id="A0A7J9HZ30"/>
<sequence>MGCMWCLVKLLKVWMWLKPLKKLGLAVEELLSLSLLQIVDRFV</sequence>